<evidence type="ECO:0000256" key="1">
    <source>
        <dbReference type="ARBA" id="ARBA00004651"/>
    </source>
</evidence>
<proteinExistence type="inferred from homology"/>
<dbReference type="GO" id="GO:0030424">
    <property type="term" value="C:axon"/>
    <property type="evidence" value="ECO:0007669"/>
    <property type="project" value="TreeGrafter"/>
</dbReference>
<gene>
    <name evidence="9" type="ORF">Cfor_00076</name>
</gene>
<dbReference type="GO" id="GO:0005886">
    <property type="term" value="C:plasma membrane"/>
    <property type="evidence" value="ECO:0007669"/>
    <property type="project" value="UniProtKB-SubCell"/>
</dbReference>
<dbReference type="GO" id="GO:0007165">
    <property type="term" value="P:signal transduction"/>
    <property type="evidence" value="ECO:0007669"/>
    <property type="project" value="UniProtKB-KW"/>
</dbReference>
<keyword evidence="4 8" id="KW-1133">Transmembrane helix</keyword>
<evidence type="ECO:0000256" key="5">
    <source>
        <dbReference type="ARBA" id="ARBA00023136"/>
    </source>
</evidence>
<keyword evidence="2 8" id="KW-1003">Cell membrane</keyword>
<feature type="non-terminal residue" evidence="9">
    <location>
        <position position="1"/>
    </location>
</feature>
<dbReference type="InterPro" id="IPR013604">
    <property type="entry name" value="7TM_chemorcpt"/>
</dbReference>
<dbReference type="GO" id="GO:0008049">
    <property type="term" value="P:male courtship behavior"/>
    <property type="evidence" value="ECO:0007669"/>
    <property type="project" value="TreeGrafter"/>
</dbReference>
<feature type="transmembrane region" description="Helical" evidence="8">
    <location>
        <begin position="319"/>
        <end position="340"/>
    </location>
</feature>
<protein>
    <recommendedName>
        <fullName evidence="8">Gustatory receptor</fullName>
    </recommendedName>
</protein>
<dbReference type="GO" id="GO:0030425">
    <property type="term" value="C:dendrite"/>
    <property type="evidence" value="ECO:0007669"/>
    <property type="project" value="TreeGrafter"/>
</dbReference>
<feature type="transmembrane region" description="Helical" evidence="8">
    <location>
        <begin position="395"/>
        <end position="417"/>
    </location>
</feature>
<dbReference type="GO" id="GO:0043025">
    <property type="term" value="C:neuronal cell body"/>
    <property type="evidence" value="ECO:0007669"/>
    <property type="project" value="TreeGrafter"/>
</dbReference>
<dbReference type="Proteomes" id="UP000502823">
    <property type="component" value="Unassembled WGS sequence"/>
</dbReference>
<dbReference type="GO" id="GO:0050909">
    <property type="term" value="P:sensory perception of taste"/>
    <property type="evidence" value="ECO:0007669"/>
    <property type="project" value="InterPro"/>
</dbReference>
<comment type="similarity">
    <text evidence="8">Belongs to the insect chemoreceptor superfamily. Gustatory receptor (GR) family.</text>
</comment>
<comment type="subcellular location">
    <subcellularLocation>
        <location evidence="1 8">Cell membrane</location>
        <topology evidence="1 8">Multi-pass membrane protein</topology>
    </subcellularLocation>
</comment>
<comment type="caution">
    <text evidence="9">The sequence shown here is derived from an EMBL/GenBank/DDBJ whole genome shotgun (WGS) entry which is preliminary data.</text>
</comment>
<evidence type="ECO:0000256" key="8">
    <source>
        <dbReference type="RuleBase" id="RU363108"/>
    </source>
</evidence>
<dbReference type="PANTHER" id="PTHR21143:SF134">
    <property type="entry name" value="GUSTATORY RECEPTOR"/>
    <property type="match status" value="1"/>
</dbReference>
<dbReference type="FunCoup" id="A0A6L2Q0W3">
    <property type="interactions" value="15"/>
</dbReference>
<keyword evidence="10" id="KW-1185">Reference proteome</keyword>
<dbReference type="GO" id="GO:0007635">
    <property type="term" value="P:chemosensory behavior"/>
    <property type="evidence" value="ECO:0007669"/>
    <property type="project" value="TreeGrafter"/>
</dbReference>
<evidence type="ECO:0000256" key="6">
    <source>
        <dbReference type="ARBA" id="ARBA00023170"/>
    </source>
</evidence>
<evidence type="ECO:0000313" key="9">
    <source>
        <dbReference type="EMBL" id="GFG35597.1"/>
    </source>
</evidence>
<evidence type="ECO:0000313" key="10">
    <source>
        <dbReference type="Proteomes" id="UP000502823"/>
    </source>
</evidence>
<keyword evidence="5 8" id="KW-0472">Membrane</keyword>
<evidence type="ECO:0000256" key="4">
    <source>
        <dbReference type="ARBA" id="ARBA00022989"/>
    </source>
</evidence>
<dbReference type="EMBL" id="BLKM01009030">
    <property type="protein sequence ID" value="GFG35597.1"/>
    <property type="molecule type" value="Genomic_DNA"/>
</dbReference>
<evidence type="ECO:0000256" key="7">
    <source>
        <dbReference type="ARBA" id="ARBA00023224"/>
    </source>
</evidence>
<dbReference type="InParanoid" id="A0A6L2Q0W3"/>
<keyword evidence="3 8" id="KW-0812">Transmembrane</keyword>
<feature type="transmembrane region" description="Helical" evidence="8">
    <location>
        <begin position="121"/>
        <end position="143"/>
    </location>
</feature>
<dbReference type="AlphaFoldDB" id="A0A6L2Q0W3"/>
<sequence>LAPFSCNSKVSVHTQQKTANTGLFSPAVLWSFFIFLTHLAGFMSLMIWSILYDYREYTLSVTVPDALTILTMYCTCFASLVNGAVFNRRRMEILMMNFTAIDQILLQENCDRVYRKTRQILLLELSLLVSLLIGFYCYHVYVWTYGTSYIFLIAKDLANFSNMIMVIQYINIMQILRHRFQILNQQLAKSCDSKSHISEHSLIKYRSGTNHPNSKTKQTANTVHNLTETPIIQNYILSEICVPMSNKRPETVSRIHTFRQTCSDLYDITESVNRIYGYQITLELAYNFVSLVSYLYYALEVLSNVRRTGDRKLRGEESIMLEVASSLCWVALNLIRILSITASCFAAGDEARRTGTVVHKLLLRPTLLGDTLTELQLFSIQLLSNKVEFSAGGFFPVNLSLVYSMVGAATTYIIILLQVK</sequence>
<dbReference type="PANTHER" id="PTHR21143">
    <property type="entry name" value="INVERTEBRATE GUSTATORY RECEPTOR"/>
    <property type="match status" value="1"/>
</dbReference>
<reference evidence="10" key="1">
    <citation type="submission" date="2020-01" db="EMBL/GenBank/DDBJ databases">
        <title>Draft genome sequence of the Termite Coptotermes fromosanus.</title>
        <authorList>
            <person name="Itakura S."/>
            <person name="Yosikawa Y."/>
            <person name="Umezawa K."/>
        </authorList>
    </citation>
    <scope>NUCLEOTIDE SEQUENCE [LARGE SCALE GENOMIC DNA]</scope>
</reference>
<dbReference type="OrthoDB" id="8176814at2759"/>
<organism evidence="9 10">
    <name type="scientific">Coptotermes formosanus</name>
    <name type="common">Formosan subterranean termite</name>
    <dbReference type="NCBI Taxonomy" id="36987"/>
    <lineage>
        <taxon>Eukaryota</taxon>
        <taxon>Metazoa</taxon>
        <taxon>Ecdysozoa</taxon>
        <taxon>Arthropoda</taxon>
        <taxon>Hexapoda</taxon>
        <taxon>Insecta</taxon>
        <taxon>Pterygota</taxon>
        <taxon>Neoptera</taxon>
        <taxon>Polyneoptera</taxon>
        <taxon>Dictyoptera</taxon>
        <taxon>Blattodea</taxon>
        <taxon>Blattoidea</taxon>
        <taxon>Termitoidae</taxon>
        <taxon>Rhinotermitidae</taxon>
        <taxon>Coptotermes</taxon>
    </lineage>
</organism>
<name>A0A6L2Q0W3_COPFO</name>
<feature type="transmembrane region" description="Helical" evidence="8">
    <location>
        <begin position="66"/>
        <end position="86"/>
    </location>
</feature>
<evidence type="ECO:0000256" key="2">
    <source>
        <dbReference type="ARBA" id="ARBA00022475"/>
    </source>
</evidence>
<feature type="transmembrane region" description="Helical" evidence="8">
    <location>
        <begin position="27"/>
        <end position="51"/>
    </location>
</feature>
<dbReference type="Pfam" id="PF08395">
    <property type="entry name" value="7tm_7"/>
    <property type="match status" value="1"/>
</dbReference>
<keyword evidence="7 8" id="KW-0807">Transducer</keyword>
<comment type="function">
    <text evidence="8">Gustatory receptor which mediates acceptance or avoidance behavior, depending on its substrates.</text>
</comment>
<keyword evidence="6 8" id="KW-0675">Receptor</keyword>
<accession>A0A6L2Q0W3</accession>
<feature type="transmembrane region" description="Helical" evidence="8">
    <location>
        <begin position="280"/>
        <end position="299"/>
    </location>
</feature>
<evidence type="ECO:0000256" key="3">
    <source>
        <dbReference type="ARBA" id="ARBA00022692"/>
    </source>
</evidence>
<comment type="caution">
    <text evidence="8">Lacks conserved residue(s) required for the propagation of feature annotation.</text>
</comment>